<dbReference type="AlphaFoldDB" id="E3H5L7"/>
<protein>
    <submittedName>
        <fullName evidence="1">Uncharacterized protein</fullName>
    </submittedName>
</protein>
<dbReference type="KEGG" id="rdn:HMPREF0733_10249"/>
<sequence>MQKAWMLRQVHGALAYYPVRETPPSKRRAFLTGCRRDSKVEFSTRSGAVLNAQALGLNRFTNF</sequence>
<dbReference type="HOGENOM" id="CLU_2883142_0_0_11"/>
<evidence type="ECO:0000313" key="1">
    <source>
        <dbReference type="EMBL" id="ADP39707.1"/>
    </source>
</evidence>
<gene>
    <name evidence="1" type="ordered locus">HMPREF0733_10249</name>
</gene>
<accession>E3H5L7</accession>
<dbReference type="EMBL" id="CP002280">
    <property type="protein sequence ID" value="ADP39707.1"/>
    <property type="molecule type" value="Genomic_DNA"/>
</dbReference>
<evidence type="ECO:0000313" key="2">
    <source>
        <dbReference type="Proteomes" id="UP000000387"/>
    </source>
</evidence>
<organism evidence="1 2">
    <name type="scientific">Rothia dentocariosa (strain ATCC 17931 / CDC X599 / XDIA)</name>
    <dbReference type="NCBI Taxonomy" id="762948"/>
    <lineage>
        <taxon>Bacteria</taxon>
        <taxon>Bacillati</taxon>
        <taxon>Actinomycetota</taxon>
        <taxon>Actinomycetes</taxon>
        <taxon>Micrococcales</taxon>
        <taxon>Micrococcaceae</taxon>
        <taxon>Rothia</taxon>
    </lineage>
</organism>
<reference evidence="2" key="1">
    <citation type="submission" date="2010-10" db="EMBL/GenBank/DDBJ databases">
        <title>The complete genome of Rothia dentocariosa ATCC 17931.</title>
        <authorList>
            <person name="Muzny D."/>
            <person name="Qin X."/>
            <person name="Buhay C."/>
            <person name="Dugan-Rocha S."/>
            <person name="Ding Y."/>
            <person name="Chen G."/>
            <person name="Hawes A."/>
            <person name="Holder M."/>
            <person name="Jhangiani S."/>
            <person name="Johnson A."/>
            <person name="Khan Z."/>
            <person name="Li Z."/>
            <person name="Liu W."/>
            <person name="Liu X."/>
            <person name="Perez L."/>
            <person name="Shen H."/>
            <person name="Wang Q."/>
            <person name="Watt J."/>
            <person name="Xi L."/>
            <person name="Xin Y."/>
            <person name="Zhou J."/>
            <person name="Deng J."/>
            <person name="Jiang H."/>
            <person name="Liu Y."/>
            <person name="Qu J."/>
            <person name="Song X.-Z."/>
            <person name="Zhang L."/>
            <person name="Villasana D."/>
            <person name="Johnson A."/>
            <person name="Liu J."/>
            <person name="Liyanage D."/>
            <person name="Lorensuhewa L."/>
            <person name="Robinson T."/>
            <person name="Song A."/>
            <person name="Song B.-B."/>
            <person name="Dinh H."/>
            <person name="Thornton R."/>
            <person name="Coyle M."/>
            <person name="Francisco L."/>
            <person name="Jackson L."/>
            <person name="Javaid M."/>
            <person name="Korchina V."/>
            <person name="Kovar C."/>
            <person name="Mata R."/>
            <person name="Mathew T."/>
            <person name="Ngo R."/>
            <person name="Nguyen L."/>
            <person name="Nguyen N."/>
            <person name="Okwuonu G."/>
            <person name="Ongeri F."/>
            <person name="Pham C."/>
            <person name="Simmons D."/>
            <person name="Wilczek-Boney K."/>
            <person name="Hale W."/>
            <person name="Jakkamsetti A."/>
            <person name="Pham P."/>
            <person name="Ruth R."/>
            <person name="San Lucas F."/>
            <person name="Warren J."/>
            <person name="Zhang J."/>
            <person name="Zhao Z."/>
            <person name="Zhou C."/>
            <person name="Zhu D."/>
            <person name="Lee S."/>
            <person name="Bess C."/>
            <person name="Blankenburg K."/>
            <person name="Forbes L."/>
            <person name="Fu Q."/>
            <person name="Gubbala S."/>
            <person name="Hirani K."/>
            <person name="Jayaseelan J.C."/>
            <person name="Lara F."/>
            <person name="Munidasa M."/>
            <person name="Palculict T."/>
            <person name="Patil S."/>
            <person name="Pu L.-L."/>
            <person name="Saada N."/>
            <person name="Tang L."/>
            <person name="Weissenberger G."/>
            <person name="Zhu Y."/>
            <person name="Hemphill L."/>
            <person name="Shang Y."/>
            <person name="Youmans B."/>
            <person name="Ayvaz T."/>
            <person name="Ross M."/>
            <person name="Santibanez J."/>
            <person name="Aqrawi P."/>
            <person name="Gross S."/>
            <person name="Joshi V."/>
            <person name="Fowler G."/>
            <person name="Nazareth L."/>
            <person name="Reid J."/>
            <person name="Worley K."/>
            <person name="Petrosino J."/>
            <person name="Highlander S."/>
            <person name="Gibbs R."/>
        </authorList>
    </citation>
    <scope>NUCLEOTIDE SEQUENCE [LARGE SCALE GENOMIC DNA]</scope>
    <source>
        <strain evidence="2">ATCC 17931 / CDC X599 / XDIA</strain>
    </source>
</reference>
<proteinExistence type="predicted"/>
<name>E3H5L7_ROTDC</name>
<dbReference type="Proteomes" id="UP000000387">
    <property type="component" value="Chromosome"/>
</dbReference>